<reference evidence="6" key="2">
    <citation type="journal article" date="2016" name="Int. J. Syst. Evol. Microbiol.">
        <title>Complete genome sequence and cell structure of Limnochorda pilosa, a Gram-negative spore-former within the phylum Firmicutes.</title>
        <authorList>
            <person name="Watanabe M."/>
            <person name="Kojima H."/>
            <person name="Fukui M."/>
        </authorList>
    </citation>
    <scope>NUCLEOTIDE SEQUENCE [LARGE SCALE GENOMIC DNA]</scope>
    <source>
        <strain evidence="6">HC45</strain>
    </source>
</reference>
<feature type="transmembrane region" description="Helical" evidence="1">
    <location>
        <begin position="190"/>
        <end position="209"/>
    </location>
</feature>
<evidence type="ECO:0000259" key="2">
    <source>
        <dbReference type="Pfam" id="PF07664"/>
    </source>
</evidence>
<dbReference type="STRING" id="1555112.LIP_0736"/>
<keyword evidence="6" id="KW-1185">Reference proteome</keyword>
<feature type="transmembrane region" description="Helical" evidence="1">
    <location>
        <begin position="385"/>
        <end position="401"/>
    </location>
</feature>
<keyword evidence="1" id="KW-1133">Transmembrane helix</keyword>
<feature type="domain" description="Nucleoside transporter/FeoB GTPase Gate" evidence="3">
    <location>
        <begin position="349"/>
        <end position="451"/>
    </location>
</feature>
<evidence type="ECO:0000259" key="3">
    <source>
        <dbReference type="Pfam" id="PF07670"/>
    </source>
</evidence>
<feature type="transmembrane region" description="Helical" evidence="1">
    <location>
        <begin position="422"/>
        <end position="441"/>
    </location>
</feature>
<name>A0A0K2SHL0_LIMPI</name>
<dbReference type="InterPro" id="IPR011640">
    <property type="entry name" value="Fe2_transport_prot_B_C"/>
</dbReference>
<feature type="transmembrane region" description="Helical" evidence="1">
    <location>
        <begin position="453"/>
        <end position="476"/>
    </location>
</feature>
<dbReference type="GO" id="GO:0015093">
    <property type="term" value="F:ferrous iron transmembrane transporter activity"/>
    <property type="evidence" value="ECO:0007669"/>
    <property type="project" value="InterPro"/>
</dbReference>
<dbReference type="Pfam" id="PF17910">
    <property type="entry name" value="FeoB_Cyto"/>
    <property type="match status" value="1"/>
</dbReference>
<dbReference type="GO" id="GO:0005886">
    <property type="term" value="C:plasma membrane"/>
    <property type="evidence" value="ECO:0007669"/>
    <property type="project" value="TreeGrafter"/>
</dbReference>
<dbReference type="Proteomes" id="UP000065807">
    <property type="component" value="Chromosome"/>
</dbReference>
<protein>
    <submittedName>
        <fullName evidence="5">Ferrous iron transporter B</fullName>
    </submittedName>
</protein>
<dbReference type="PANTHER" id="PTHR43185">
    <property type="entry name" value="FERROUS IRON TRANSPORT PROTEIN B"/>
    <property type="match status" value="1"/>
</dbReference>
<feature type="transmembrane region" description="Helical" evidence="1">
    <location>
        <begin position="347"/>
        <end position="365"/>
    </location>
</feature>
<keyword evidence="1" id="KW-0472">Membrane</keyword>
<feature type="transmembrane region" description="Helical" evidence="1">
    <location>
        <begin position="121"/>
        <end position="144"/>
    </location>
</feature>
<gene>
    <name evidence="5" type="ORF">LIP_0736</name>
</gene>
<sequence length="480" mass="52094">MSRPFELRYPGPVEEAIEEIARLLDGEYGLAPRSVALLLLQGDEEVTELVAARQPEVPPRARELAAALDARLGEPVALSVATQRASWARKVASEVMQERDGARRGFGEVLGRWAMRPLTGLLLAGLVLVVLYEFVGVFAAQTVVDWTETRLFEGWITPWVNRGVAALIPWPWLQELLAFDYGLVTLGLRYAAAIILPIVGAFFLFFSVLEDSGYLPRLALLLDRVFKGIGLSGRAVIPMVLGVGCDTMATVVTRTLESRRERVIATLLLALAIPCSAQLGVILAILSGVPGALAVWAGVVAAVLLLTGFLASRLMPGERPLFYTDIPPMRLPRLGNVLTKTYARMQWYFLEVLPVFLLASVLIWAGRLTGLFQVATAALEPVVRAIGLPAEAAVVFLYGFFRRDYGAAGLFDLQKAGALASGQLVVAAVTLTLFIPCIAQFSVMWKERGPKTALAITAFIFPFAFAVGWVLSRVLAGGLF</sequence>
<feature type="transmembrane region" description="Helical" evidence="1">
    <location>
        <begin position="264"/>
        <end position="286"/>
    </location>
</feature>
<dbReference type="PANTHER" id="PTHR43185:SF1">
    <property type="entry name" value="FE(2+) TRANSPORTER FEOB"/>
    <property type="match status" value="1"/>
</dbReference>
<feature type="domain" description="FeoB cytosolic helical" evidence="4">
    <location>
        <begin position="9"/>
        <end position="97"/>
    </location>
</feature>
<dbReference type="InterPro" id="IPR050860">
    <property type="entry name" value="FeoB_GTPase"/>
</dbReference>
<evidence type="ECO:0000313" key="6">
    <source>
        <dbReference type="Proteomes" id="UP000065807"/>
    </source>
</evidence>
<feature type="transmembrane region" description="Helical" evidence="1">
    <location>
        <begin position="292"/>
        <end position="311"/>
    </location>
</feature>
<dbReference type="AlphaFoldDB" id="A0A0K2SHL0"/>
<dbReference type="Pfam" id="PF07670">
    <property type="entry name" value="Gate"/>
    <property type="match status" value="2"/>
</dbReference>
<evidence type="ECO:0000259" key="4">
    <source>
        <dbReference type="Pfam" id="PF17910"/>
    </source>
</evidence>
<dbReference type="Gene3D" id="1.10.287.1770">
    <property type="match status" value="1"/>
</dbReference>
<dbReference type="Pfam" id="PF07664">
    <property type="entry name" value="FeoB_C"/>
    <property type="match status" value="1"/>
</dbReference>
<dbReference type="PATRIC" id="fig|1555112.3.peg.768"/>
<organism evidence="5 6">
    <name type="scientific">Limnochorda pilosa</name>
    <dbReference type="NCBI Taxonomy" id="1555112"/>
    <lineage>
        <taxon>Bacteria</taxon>
        <taxon>Bacillati</taxon>
        <taxon>Bacillota</taxon>
        <taxon>Limnochordia</taxon>
        <taxon>Limnochordales</taxon>
        <taxon>Limnochordaceae</taxon>
        <taxon>Limnochorda</taxon>
    </lineage>
</organism>
<evidence type="ECO:0000313" key="5">
    <source>
        <dbReference type="EMBL" id="BAS26593.1"/>
    </source>
</evidence>
<dbReference type="InterPro" id="IPR041069">
    <property type="entry name" value="FeoB_Cyto"/>
</dbReference>
<evidence type="ECO:0000256" key="1">
    <source>
        <dbReference type="SAM" id="Phobius"/>
    </source>
</evidence>
<accession>A0A0K2SHL0</accession>
<feature type="domain" description="Nucleoside transporter/FeoB GTPase Gate" evidence="3">
    <location>
        <begin position="194"/>
        <end position="286"/>
    </location>
</feature>
<reference evidence="6" key="1">
    <citation type="submission" date="2015-07" db="EMBL/GenBank/DDBJ databases">
        <title>Complete genome sequence and phylogenetic analysis of Limnochorda pilosa.</title>
        <authorList>
            <person name="Watanabe M."/>
            <person name="Kojima H."/>
            <person name="Fukui M."/>
        </authorList>
    </citation>
    <scope>NUCLEOTIDE SEQUENCE [LARGE SCALE GENOMIC DNA]</scope>
    <source>
        <strain evidence="6">HC45</strain>
    </source>
</reference>
<proteinExistence type="predicted"/>
<feature type="domain" description="Ferrous iron transport protein B C-terminal" evidence="2">
    <location>
        <begin position="296"/>
        <end position="344"/>
    </location>
</feature>
<dbReference type="KEGG" id="lpil:LIP_0736"/>
<dbReference type="InterPro" id="IPR011642">
    <property type="entry name" value="Gate_dom"/>
</dbReference>
<dbReference type="EMBL" id="AP014924">
    <property type="protein sequence ID" value="BAS26593.1"/>
    <property type="molecule type" value="Genomic_DNA"/>
</dbReference>
<keyword evidence="1" id="KW-0812">Transmembrane</keyword>